<proteinExistence type="predicted"/>
<accession>A0A914YZR5</accession>
<reference evidence="2" key="1">
    <citation type="submission" date="2022-11" db="UniProtKB">
        <authorList>
            <consortium name="WormBaseParasite"/>
        </authorList>
    </citation>
    <scope>IDENTIFICATION</scope>
</reference>
<evidence type="ECO:0000313" key="2">
    <source>
        <dbReference type="WBParaSite" id="PSU_v2.g5987.t1"/>
    </source>
</evidence>
<evidence type="ECO:0000313" key="1">
    <source>
        <dbReference type="Proteomes" id="UP000887577"/>
    </source>
</evidence>
<keyword evidence="1" id="KW-1185">Reference proteome</keyword>
<name>A0A914YZR5_9BILA</name>
<dbReference type="Proteomes" id="UP000887577">
    <property type="component" value="Unplaced"/>
</dbReference>
<dbReference type="AlphaFoldDB" id="A0A914YZR5"/>
<organism evidence="1 2">
    <name type="scientific">Panagrolaimus superbus</name>
    <dbReference type="NCBI Taxonomy" id="310955"/>
    <lineage>
        <taxon>Eukaryota</taxon>
        <taxon>Metazoa</taxon>
        <taxon>Ecdysozoa</taxon>
        <taxon>Nematoda</taxon>
        <taxon>Chromadorea</taxon>
        <taxon>Rhabditida</taxon>
        <taxon>Tylenchina</taxon>
        <taxon>Panagrolaimomorpha</taxon>
        <taxon>Panagrolaimoidea</taxon>
        <taxon>Panagrolaimidae</taxon>
        <taxon>Panagrolaimus</taxon>
    </lineage>
</organism>
<dbReference type="WBParaSite" id="PSU_v2.g5987.t1">
    <property type="protein sequence ID" value="PSU_v2.g5987.t1"/>
    <property type="gene ID" value="PSU_v2.g5987"/>
</dbReference>
<sequence length="103" mass="11956">MKMVEISRFAIVATKKFNVAAEMYRKKIAEISQKIKENQANMGDEKSKEIFEKAGEIHRNMNITFGEERAQIKGILEAASPEVKRKLEHIFWHSTKHHKTSNN</sequence>
<protein>
    <submittedName>
        <fullName evidence="2">Uncharacterized protein</fullName>
    </submittedName>
</protein>